<accession>A0ABN0JLH1</accession>
<dbReference type="Gene3D" id="3.30.530.20">
    <property type="match status" value="1"/>
</dbReference>
<dbReference type="InterPro" id="IPR023393">
    <property type="entry name" value="START-like_dom_sf"/>
</dbReference>
<protein>
    <recommendedName>
        <fullName evidence="2">Activator of Hsp90 ATPase homologue 1/2-like C-terminal domain-containing protein</fullName>
    </recommendedName>
</protein>
<organism evidence="3 4">
    <name type="scientific">Acinetobacter modestus</name>
    <dbReference type="NCBI Taxonomy" id="1776740"/>
    <lineage>
        <taxon>Bacteria</taxon>
        <taxon>Pseudomonadati</taxon>
        <taxon>Pseudomonadota</taxon>
        <taxon>Gammaproteobacteria</taxon>
        <taxon>Moraxellales</taxon>
        <taxon>Moraxellaceae</taxon>
        <taxon>Acinetobacter</taxon>
    </lineage>
</organism>
<keyword evidence="4" id="KW-1185">Reference proteome</keyword>
<feature type="domain" description="Activator of Hsp90 ATPase homologue 1/2-like C-terminal" evidence="2">
    <location>
        <begin position="11"/>
        <end position="96"/>
    </location>
</feature>
<evidence type="ECO:0000313" key="4">
    <source>
        <dbReference type="Proteomes" id="UP000013190"/>
    </source>
</evidence>
<gene>
    <name evidence="3" type="ORF">F992_02489</name>
</gene>
<dbReference type="Proteomes" id="UP000013190">
    <property type="component" value="Unassembled WGS sequence"/>
</dbReference>
<evidence type="ECO:0000259" key="2">
    <source>
        <dbReference type="Pfam" id="PF08327"/>
    </source>
</evidence>
<dbReference type="SUPFAM" id="SSF55961">
    <property type="entry name" value="Bet v1-like"/>
    <property type="match status" value="1"/>
</dbReference>
<reference evidence="4" key="1">
    <citation type="submission" date="2013-02" db="EMBL/GenBank/DDBJ databases">
        <title>The Genome Sequence of Acinetobacter sp. NIPH 236.</title>
        <authorList>
            <consortium name="The Broad Institute Genome Sequencing Platform"/>
            <consortium name="The Broad Institute Genome Sequencing Center for Infectious Disease"/>
            <person name="Cerqueira G."/>
            <person name="Feldgarden M."/>
            <person name="Courvalin P."/>
            <person name="Perichon B."/>
            <person name="Grillot-Courvalin C."/>
            <person name="Clermont D."/>
            <person name="Rocha E."/>
            <person name="Yoon E.-J."/>
            <person name="Nemec A."/>
            <person name="Walker B."/>
            <person name="Young S.K."/>
            <person name="Zeng Q."/>
            <person name="Gargeya S."/>
            <person name="Fitzgerald M."/>
            <person name="Haas B."/>
            <person name="Abouelleil A."/>
            <person name="Alvarado L."/>
            <person name="Arachchi H.M."/>
            <person name="Berlin A.M."/>
            <person name="Chapman S.B."/>
            <person name="Dewar J."/>
            <person name="Goldberg J."/>
            <person name="Griggs A."/>
            <person name="Gujja S."/>
            <person name="Hansen M."/>
            <person name="Howarth C."/>
            <person name="Imamovic A."/>
            <person name="Larimer J."/>
            <person name="McCowan C."/>
            <person name="Murphy C."/>
            <person name="Neiman D."/>
            <person name="Pearson M."/>
            <person name="Priest M."/>
            <person name="Roberts A."/>
            <person name="Saif S."/>
            <person name="Shea T."/>
            <person name="Sisk P."/>
            <person name="Sykes S."/>
            <person name="Wortman J."/>
            <person name="Nusbaum C."/>
            <person name="Birren B."/>
        </authorList>
    </citation>
    <scope>NUCLEOTIDE SEQUENCE [LARGE SCALE GENOMIC DNA]</scope>
    <source>
        <strain evidence="4">NIPH 236</strain>
    </source>
</reference>
<dbReference type="InterPro" id="IPR013538">
    <property type="entry name" value="ASHA1/2-like_C"/>
</dbReference>
<dbReference type="CDD" id="cd07814">
    <property type="entry name" value="SRPBCC_CalC_Aha1-like"/>
    <property type="match status" value="1"/>
</dbReference>
<dbReference type="GeneID" id="92835851"/>
<dbReference type="Pfam" id="PF08327">
    <property type="entry name" value="AHSA1"/>
    <property type="match status" value="1"/>
</dbReference>
<comment type="caution">
    <text evidence="3">The sequence shown here is derived from an EMBL/GenBank/DDBJ whole genome shotgun (WGS) entry which is preliminary data.</text>
</comment>
<dbReference type="EMBL" id="APOJ01000027">
    <property type="protein sequence ID" value="ENU26155.1"/>
    <property type="molecule type" value="Genomic_DNA"/>
</dbReference>
<sequence>MQTLSYGIEIKASKQKVWEILWQKESYQAWTQFFSCSSTMQSDWKVGGKTYFYDAKGDGMISIIERLDEPNVIIFKHIGMIQNGHEDTESDEVKTWAGALEKYMLFDLDDCTQVHVEVDIQPEYIEMMNQGFERGLAIVKQLAEQ</sequence>
<dbReference type="RefSeq" id="WP_004663058.1">
    <property type="nucleotide sequence ID" value="NZ_BMDV01000001.1"/>
</dbReference>
<proteinExistence type="inferred from homology"/>
<reference evidence="3 4" key="2">
    <citation type="journal article" date="2016" name="Int. J. Syst. Evol. Microbiol.">
        <title>Taxonomy of haemolytic and/or proteolytic strains of the genus Acinetobacter with the proposal of Acinetobacter courvalinii sp. nov. (genomic species 14 sensu Bouvet &amp; Jeanjean), Acinetobacter dispersus sp. nov. (genomic species 17), Acinetobacter modestus sp. nov., Acinetobacter proteolyticus sp. nov. and Acinetobacter vivianii sp. nov.</title>
        <authorList>
            <person name="Nemec A."/>
            <person name="Radolfova-Krizova L."/>
            <person name="Maixnerova M."/>
            <person name="Vrestiakova E."/>
            <person name="Jezek P."/>
            <person name="Sedo O."/>
        </authorList>
    </citation>
    <scope>NUCLEOTIDE SEQUENCE [LARGE SCALE GENOMIC DNA]</scope>
    <source>
        <strain evidence="3 4">NIPH 236</strain>
    </source>
</reference>
<name>A0ABN0JLH1_9GAMM</name>
<evidence type="ECO:0000313" key="3">
    <source>
        <dbReference type="EMBL" id="ENU26155.1"/>
    </source>
</evidence>
<comment type="similarity">
    <text evidence="1">Belongs to the AHA1 family.</text>
</comment>
<evidence type="ECO:0000256" key="1">
    <source>
        <dbReference type="ARBA" id="ARBA00006817"/>
    </source>
</evidence>